<keyword evidence="1" id="KW-0732">Signal</keyword>
<evidence type="ECO:0000313" key="3">
    <source>
        <dbReference type="Proteomes" id="UP000509367"/>
    </source>
</evidence>
<feature type="chain" id="PRO_5026774103" evidence="1">
    <location>
        <begin position="25"/>
        <end position="111"/>
    </location>
</feature>
<proteinExistence type="predicted"/>
<evidence type="ECO:0000256" key="1">
    <source>
        <dbReference type="SAM" id="SignalP"/>
    </source>
</evidence>
<accession>A0A6N1VHF1</accession>
<keyword evidence="3" id="KW-1185">Reference proteome</keyword>
<evidence type="ECO:0000313" key="2">
    <source>
        <dbReference type="EMBL" id="QKV18589.1"/>
    </source>
</evidence>
<feature type="signal peptide" evidence="1">
    <location>
        <begin position="1"/>
        <end position="24"/>
    </location>
</feature>
<protein>
    <submittedName>
        <fullName evidence="2">Uncharacterized protein</fullName>
    </submittedName>
</protein>
<organism evidence="2 3">
    <name type="scientific">Oricola thermophila</name>
    <dbReference type="NCBI Taxonomy" id="2742145"/>
    <lineage>
        <taxon>Bacteria</taxon>
        <taxon>Pseudomonadati</taxon>
        <taxon>Pseudomonadota</taxon>
        <taxon>Alphaproteobacteria</taxon>
        <taxon>Hyphomicrobiales</taxon>
        <taxon>Ahrensiaceae</taxon>
        <taxon>Oricola</taxon>
    </lineage>
</organism>
<reference evidence="2 3" key="1">
    <citation type="submission" date="2020-06" db="EMBL/GenBank/DDBJ databases">
        <title>Oricola thermophila sp. nov. isolated from a tidal sediments.</title>
        <authorList>
            <person name="Kwon K.K."/>
            <person name="Yang S.-H."/>
            <person name="Park M.-J."/>
        </authorList>
    </citation>
    <scope>NUCLEOTIDE SEQUENCE [LARGE SCALE GENOMIC DNA]</scope>
    <source>
        <strain evidence="2 3">MEBiC13590</strain>
    </source>
</reference>
<name>A0A6N1VHF1_9HYPH</name>
<dbReference type="RefSeq" id="WP_175276482.1">
    <property type="nucleotide sequence ID" value="NZ_CP054836.1"/>
</dbReference>
<dbReference type="KEGG" id="orm:HTY61_09065"/>
<dbReference type="EMBL" id="CP054836">
    <property type="protein sequence ID" value="QKV18589.1"/>
    <property type="molecule type" value="Genomic_DNA"/>
</dbReference>
<gene>
    <name evidence="2" type="ORF">HTY61_09065</name>
</gene>
<dbReference type="Proteomes" id="UP000509367">
    <property type="component" value="Chromosome"/>
</dbReference>
<sequence>MKKLISSAAAAAVTVLAISGAAQAGAFSAGSAIQSIGDGDYVVRRIDTVEAVDKDKADAIRRSAAANAGAVQQAVRANPTLVNGLAGQNVQVDNIVDADETANGKVIFYLR</sequence>
<dbReference type="AlphaFoldDB" id="A0A6N1VHF1"/>